<dbReference type="InterPro" id="IPR005467">
    <property type="entry name" value="His_kinase_dom"/>
</dbReference>
<evidence type="ECO:0000256" key="8">
    <source>
        <dbReference type="ARBA" id="ARBA00022692"/>
    </source>
</evidence>
<evidence type="ECO:0000256" key="14">
    <source>
        <dbReference type="ARBA" id="ARBA00023136"/>
    </source>
</evidence>
<evidence type="ECO:0000313" key="19">
    <source>
        <dbReference type="Proteomes" id="UP000011728"/>
    </source>
</evidence>
<evidence type="ECO:0000256" key="6">
    <source>
        <dbReference type="ARBA" id="ARBA00022553"/>
    </source>
</evidence>
<keyword evidence="13" id="KW-0902">Two-component regulatory system</keyword>
<dbReference type="FunFam" id="1.10.287.130:FF:000008">
    <property type="entry name" value="Two-component sensor histidine kinase"/>
    <property type="match status" value="1"/>
</dbReference>
<keyword evidence="5" id="KW-1003">Cell membrane</keyword>
<keyword evidence="10 18" id="KW-0418">Kinase</keyword>
<dbReference type="STRING" id="36745.CLSAP_11390"/>
<evidence type="ECO:0000256" key="15">
    <source>
        <dbReference type="SAM" id="Phobius"/>
    </source>
</evidence>
<dbReference type="KEGG" id="csr:Cspa_c11350"/>
<dbReference type="SMART" id="SM00304">
    <property type="entry name" value="HAMP"/>
    <property type="match status" value="1"/>
</dbReference>
<sequence>MKNRRRFNRLFSFYYFVREKISKSIRLELMVAFGMCLLAATIVSSFYDGYYKEKNVMEEIDYSSGIQSIADASEYMKQKFKDKSLNVTNNQDIDKIMKSAEAINANNDTVKLYLTDIDGKILYKSSNAKENELNIHEIIKRASEYRKNYNNSTVIDTDNGITKKRVVLNKVQEYVEIDGANFSDKDTYLIVTGMPLAKTSYVRPSGSPISIIQGLIAFIALFYFLTMKKMRYIEKISDGLMQIAKNNLDYNIEIQGQDELAKLADNINSMAKELKRSIEGERNAEKTKGELITNVSHDLRTPLTSIKGYLLLVREGKYKNEKELCEFINIAYNKSEKLEVLINNLFEYTKLNNKGISLNLELVSLNDLLEQLIEELYVICEENNVVIKKQSWSKKISAKVDGDKIARVFENLLMNAIRYVPKPGEVRVSLWSEEKYIMVSVENRCLNVNDEQLKKIFDRFYRTDESRSEATGGSGLGLAISKSIIELHGGEIWAEVKDENIIFYVKLIISE</sequence>
<dbReference type="GO" id="GO:0005886">
    <property type="term" value="C:plasma membrane"/>
    <property type="evidence" value="ECO:0007669"/>
    <property type="project" value="UniProtKB-SubCell"/>
</dbReference>
<dbReference type="Gene3D" id="1.10.287.130">
    <property type="match status" value="1"/>
</dbReference>
<feature type="transmembrane region" description="Helical" evidence="15">
    <location>
        <begin position="205"/>
        <end position="225"/>
    </location>
</feature>
<feature type="domain" description="HAMP" evidence="17">
    <location>
        <begin position="230"/>
        <end position="279"/>
    </location>
</feature>
<dbReference type="SUPFAM" id="SSF55874">
    <property type="entry name" value="ATPase domain of HSP90 chaperone/DNA topoisomerase II/histidine kinase"/>
    <property type="match status" value="1"/>
</dbReference>
<dbReference type="InterPro" id="IPR003661">
    <property type="entry name" value="HisK_dim/P_dom"/>
</dbReference>
<protein>
    <recommendedName>
        <fullName evidence="4">histidine kinase</fullName>
        <ecNumber evidence="4">2.7.13.3</ecNumber>
    </recommendedName>
</protein>
<dbReference type="InterPro" id="IPR003660">
    <property type="entry name" value="HAMP_dom"/>
</dbReference>
<dbReference type="PROSITE" id="PS50109">
    <property type="entry name" value="HIS_KIN"/>
    <property type="match status" value="1"/>
</dbReference>
<evidence type="ECO:0000256" key="11">
    <source>
        <dbReference type="ARBA" id="ARBA00022840"/>
    </source>
</evidence>
<dbReference type="GO" id="GO:0000155">
    <property type="term" value="F:phosphorelay sensor kinase activity"/>
    <property type="evidence" value="ECO:0007669"/>
    <property type="project" value="InterPro"/>
</dbReference>
<evidence type="ECO:0000256" key="4">
    <source>
        <dbReference type="ARBA" id="ARBA00012438"/>
    </source>
</evidence>
<evidence type="ECO:0000256" key="10">
    <source>
        <dbReference type="ARBA" id="ARBA00022777"/>
    </source>
</evidence>
<dbReference type="InterPro" id="IPR050398">
    <property type="entry name" value="HssS/ArlS-like"/>
</dbReference>
<name>M1MJ85_9CLOT</name>
<evidence type="ECO:0000256" key="12">
    <source>
        <dbReference type="ARBA" id="ARBA00022989"/>
    </source>
</evidence>
<evidence type="ECO:0000256" key="1">
    <source>
        <dbReference type="ARBA" id="ARBA00000085"/>
    </source>
</evidence>
<organism evidence="18 19">
    <name type="scientific">Clostridium saccharoperbutylacetonicum N1-4(HMT)</name>
    <dbReference type="NCBI Taxonomy" id="931276"/>
    <lineage>
        <taxon>Bacteria</taxon>
        <taxon>Bacillati</taxon>
        <taxon>Bacillota</taxon>
        <taxon>Clostridia</taxon>
        <taxon>Eubacteriales</taxon>
        <taxon>Clostridiaceae</taxon>
        <taxon>Clostridium</taxon>
    </lineage>
</organism>
<dbReference type="Pfam" id="PF00672">
    <property type="entry name" value="HAMP"/>
    <property type="match status" value="1"/>
</dbReference>
<evidence type="ECO:0000256" key="3">
    <source>
        <dbReference type="ARBA" id="ARBA00004236"/>
    </source>
</evidence>
<keyword evidence="19" id="KW-1185">Reference proteome</keyword>
<keyword evidence="6" id="KW-0597">Phosphoprotein</keyword>
<dbReference type="GO" id="GO:0005524">
    <property type="term" value="F:ATP binding"/>
    <property type="evidence" value="ECO:0007669"/>
    <property type="project" value="UniProtKB-KW"/>
</dbReference>
<dbReference type="SUPFAM" id="SSF158472">
    <property type="entry name" value="HAMP domain-like"/>
    <property type="match status" value="1"/>
</dbReference>
<comment type="subcellular location">
    <subcellularLocation>
        <location evidence="3">Cell membrane</location>
    </subcellularLocation>
    <subcellularLocation>
        <location evidence="2">Membrane</location>
        <topology evidence="2">Multi-pass membrane protein</topology>
    </subcellularLocation>
</comment>
<evidence type="ECO:0000256" key="13">
    <source>
        <dbReference type="ARBA" id="ARBA00023012"/>
    </source>
</evidence>
<keyword evidence="7" id="KW-0808">Transferase</keyword>
<dbReference type="InterPro" id="IPR003594">
    <property type="entry name" value="HATPase_dom"/>
</dbReference>
<comment type="catalytic activity">
    <reaction evidence="1">
        <text>ATP + protein L-histidine = ADP + protein N-phospho-L-histidine.</text>
        <dbReference type="EC" id="2.7.13.3"/>
    </reaction>
</comment>
<dbReference type="Pfam" id="PF00512">
    <property type="entry name" value="HisKA"/>
    <property type="match status" value="1"/>
</dbReference>
<dbReference type="eggNOG" id="COG2770">
    <property type="taxonomic scope" value="Bacteria"/>
</dbReference>
<dbReference type="CDD" id="cd00082">
    <property type="entry name" value="HisKA"/>
    <property type="match status" value="1"/>
</dbReference>
<dbReference type="PROSITE" id="PS50885">
    <property type="entry name" value="HAMP"/>
    <property type="match status" value="1"/>
</dbReference>
<dbReference type="AlphaFoldDB" id="M1MJ85"/>
<proteinExistence type="predicted"/>
<dbReference type="PANTHER" id="PTHR45528">
    <property type="entry name" value="SENSOR HISTIDINE KINASE CPXA"/>
    <property type="match status" value="1"/>
</dbReference>
<keyword evidence="9" id="KW-0547">Nucleotide-binding</keyword>
<evidence type="ECO:0000256" key="5">
    <source>
        <dbReference type="ARBA" id="ARBA00022475"/>
    </source>
</evidence>
<accession>M1MJ85</accession>
<dbReference type="OrthoDB" id="9792991at2"/>
<evidence type="ECO:0000256" key="7">
    <source>
        <dbReference type="ARBA" id="ARBA00022679"/>
    </source>
</evidence>
<reference evidence="18 19" key="1">
    <citation type="submission" date="2013-02" db="EMBL/GenBank/DDBJ databases">
        <title>Genome sequence of Clostridium saccharoperbutylacetonicum N1-4(HMT).</title>
        <authorList>
            <person name="Poehlein A."/>
            <person name="Daniel R."/>
        </authorList>
    </citation>
    <scope>NUCLEOTIDE SEQUENCE [LARGE SCALE GENOMIC DNA]</scope>
    <source>
        <strain evidence="19">N1-4(HMT)</strain>
    </source>
</reference>
<evidence type="ECO:0000259" key="17">
    <source>
        <dbReference type="PROSITE" id="PS50885"/>
    </source>
</evidence>
<dbReference type="InterPro" id="IPR036890">
    <property type="entry name" value="HATPase_C_sf"/>
</dbReference>
<dbReference type="InterPro" id="IPR036097">
    <property type="entry name" value="HisK_dim/P_sf"/>
</dbReference>
<keyword evidence="12 15" id="KW-1133">Transmembrane helix</keyword>
<dbReference type="eggNOG" id="COG5002">
    <property type="taxonomic scope" value="Bacteria"/>
</dbReference>
<feature type="transmembrane region" description="Helical" evidence="15">
    <location>
        <begin position="27"/>
        <end position="47"/>
    </location>
</feature>
<dbReference type="PATRIC" id="fig|931276.5.peg.1092"/>
<keyword evidence="8 15" id="KW-0812">Transmembrane</keyword>
<keyword evidence="11" id="KW-0067">ATP-binding</keyword>
<dbReference type="SUPFAM" id="SSF47384">
    <property type="entry name" value="Homodimeric domain of signal transducing histidine kinase"/>
    <property type="match status" value="1"/>
</dbReference>
<dbReference type="Gene3D" id="6.10.340.10">
    <property type="match status" value="1"/>
</dbReference>
<dbReference type="CDD" id="cd06225">
    <property type="entry name" value="HAMP"/>
    <property type="match status" value="1"/>
</dbReference>
<dbReference type="CDD" id="cd00075">
    <property type="entry name" value="HATPase"/>
    <property type="match status" value="1"/>
</dbReference>
<dbReference type="PANTHER" id="PTHR45528:SF8">
    <property type="entry name" value="HISTIDINE KINASE"/>
    <property type="match status" value="1"/>
</dbReference>
<keyword evidence="14 15" id="KW-0472">Membrane</keyword>
<dbReference type="PRINTS" id="PR00344">
    <property type="entry name" value="BCTRLSENSOR"/>
</dbReference>
<dbReference type="HOGENOM" id="CLU_000445_89_6_9"/>
<dbReference type="RefSeq" id="WP_015391236.1">
    <property type="nucleotide sequence ID" value="NC_020291.1"/>
</dbReference>
<evidence type="ECO:0000313" key="18">
    <source>
        <dbReference type="EMBL" id="AGF54911.1"/>
    </source>
</evidence>
<dbReference type="EC" id="2.7.13.3" evidence="4"/>
<dbReference type="Pfam" id="PF02518">
    <property type="entry name" value="HATPase_c"/>
    <property type="match status" value="1"/>
</dbReference>
<gene>
    <name evidence="18" type="ORF">Cspa_c11350</name>
</gene>
<feature type="domain" description="Histidine kinase" evidence="16">
    <location>
        <begin position="294"/>
        <end position="511"/>
    </location>
</feature>
<evidence type="ECO:0000256" key="2">
    <source>
        <dbReference type="ARBA" id="ARBA00004141"/>
    </source>
</evidence>
<dbReference type="SMART" id="SM00388">
    <property type="entry name" value="HisKA"/>
    <property type="match status" value="1"/>
</dbReference>
<dbReference type="Gene3D" id="3.30.565.10">
    <property type="entry name" value="Histidine kinase-like ATPase, C-terminal domain"/>
    <property type="match status" value="1"/>
</dbReference>
<dbReference type="Proteomes" id="UP000011728">
    <property type="component" value="Chromosome"/>
</dbReference>
<dbReference type="FunFam" id="3.30.565.10:FF:000013">
    <property type="entry name" value="Two-component sensor histidine kinase"/>
    <property type="match status" value="1"/>
</dbReference>
<evidence type="ECO:0000259" key="16">
    <source>
        <dbReference type="PROSITE" id="PS50109"/>
    </source>
</evidence>
<dbReference type="EMBL" id="CP004121">
    <property type="protein sequence ID" value="AGF54911.1"/>
    <property type="molecule type" value="Genomic_DNA"/>
</dbReference>
<evidence type="ECO:0000256" key="9">
    <source>
        <dbReference type="ARBA" id="ARBA00022741"/>
    </source>
</evidence>
<dbReference type="InterPro" id="IPR004358">
    <property type="entry name" value="Sig_transdc_His_kin-like_C"/>
</dbReference>
<dbReference type="SMART" id="SM00387">
    <property type="entry name" value="HATPase_c"/>
    <property type="match status" value="1"/>
</dbReference>